<reference evidence="1" key="1">
    <citation type="submission" date="2014-09" db="EMBL/GenBank/DDBJ databases">
        <authorList>
            <person name="Magalhaes I.L.F."/>
            <person name="Oliveira U."/>
            <person name="Santos F.R."/>
            <person name="Vidigal T.H.D.A."/>
            <person name="Brescovit A.D."/>
            <person name="Santos A.J."/>
        </authorList>
    </citation>
    <scope>NUCLEOTIDE SEQUENCE</scope>
    <source>
        <tissue evidence="1">Shoot tissue taken approximately 20 cm above the soil surface</tissue>
    </source>
</reference>
<protein>
    <submittedName>
        <fullName evidence="1">Uncharacterized protein</fullName>
    </submittedName>
</protein>
<sequence>MLYLYADDLLMRMLAVL</sequence>
<name>A0A0A8ZLN2_ARUDO</name>
<reference evidence="1" key="2">
    <citation type="journal article" date="2015" name="Data Brief">
        <title>Shoot transcriptome of the giant reed, Arundo donax.</title>
        <authorList>
            <person name="Barrero R.A."/>
            <person name="Guerrero F.D."/>
            <person name="Moolhuijzen P."/>
            <person name="Goolsby J.A."/>
            <person name="Tidwell J."/>
            <person name="Bellgard S.E."/>
            <person name="Bellgard M.I."/>
        </authorList>
    </citation>
    <scope>NUCLEOTIDE SEQUENCE</scope>
    <source>
        <tissue evidence="1">Shoot tissue taken approximately 20 cm above the soil surface</tissue>
    </source>
</reference>
<proteinExistence type="predicted"/>
<dbReference type="AlphaFoldDB" id="A0A0A8ZLN2"/>
<accession>A0A0A8ZLN2</accession>
<organism evidence="1">
    <name type="scientific">Arundo donax</name>
    <name type="common">Giant reed</name>
    <name type="synonym">Donax arundinaceus</name>
    <dbReference type="NCBI Taxonomy" id="35708"/>
    <lineage>
        <taxon>Eukaryota</taxon>
        <taxon>Viridiplantae</taxon>
        <taxon>Streptophyta</taxon>
        <taxon>Embryophyta</taxon>
        <taxon>Tracheophyta</taxon>
        <taxon>Spermatophyta</taxon>
        <taxon>Magnoliopsida</taxon>
        <taxon>Liliopsida</taxon>
        <taxon>Poales</taxon>
        <taxon>Poaceae</taxon>
        <taxon>PACMAD clade</taxon>
        <taxon>Arundinoideae</taxon>
        <taxon>Arundineae</taxon>
        <taxon>Arundo</taxon>
    </lineage>
</organism>
<dbReference type="EMBL" id="GBRH01258184">
    <property type="protein sequence ID" value="JAD39711.1"/>
    <property type="molecule type" value="Transcribed_RNA"/>
</dbReference>
<evidence type="ECO:0000313" key="1">
    <source>
        <dbReference type="EMBL" id="JAD39711.1"/>
    </source>
</evidence>